<organism evidence="1 2">
    <name type="scientific">Vibrio coralliirubri</name>
    <dbReference type="NCBI Taxonomy" id="1516159"/>
    <lineage>
        <taxon>Bacteria</taxon>
        <taxon>Pseudomonadati</taxon>
        <taxon>Pseudomonadota</taxon>
        <taxon>Gammaproteobacteria</taxon>
        <taxon>Vibrionales</taxon>
        <taxon>Vibrionaceae</taxon>
        <taxon>Vibrio</taxon>
    </lineage>
</organism>
<reference evidence="1 2" key="1">
    <citation type="submission" date="2014-06" db="EMBL/GenBank/DDBJ databases">
        <authorList>
            <person name="Le Roux F."/>
        </authorList>
    </citation>
    <scope>NUCLEOTIDE SEQUENCE [LARGE SCALE GENOMIC DNA]</scope>
    <source>
        <strain evidence="1 2">J2-31</strain>
    </source>
</reference>
<proteinExistence type="predicted"/>
<dbReference type="Proteomes" id="UP000041625">
    <property type="component" value="Unassembled WGS sequence"/>
</dbReference>
<name>A0AA86WTS0_9VIBR</name>
<evidence type="ECO:0000313" key="1">
    <source>
        <dbReference type="EMBL" id="CDT74242.1"/>
    </source>
</evidence>
<accession>A0AA86WTS0</accession>
<protein>
    <submittedName>
        <fullName evidence="1">Uncharacterized protein</fullName>
    </submittedName>
</protein>
<evidence type="ECO:0000313" key="2">
    <source>
        <dbReference type="Proteomes" id="UP000041625"/>
    </source>
</evidence>
<comment type="caution">
    <text evidence="1">The sequence shown here is derived from an EMBL/GenBank/DDBJ whole genome shotgun (WGS) entry which is preliminary data.</text>
</comment>
<dbReference type="EMBL" id="CCKJ01000036">
    <property type="protein sequence ID" value="CDT74242.1"/>
    <property type="molecule type" value="Genomic_DNA"/>
</dbReference>
<keyword evidence="2" id="KW-1185">Reference proteome</keyword>
<dbReference type="RefSeq" id="WP_048618051.1">
    <property type="nucleotide sequence ID" value="NZ_CCKH01000096.1"/>
</dbReference>
<sequence length="331" mass="37305">MASLDADLRIALHGKIKIDKLFRTKSAKGNEGNLPIYDMKKVCTIIKSLVGHRIEREKKKVIVKVMNVHFTKNRSHACLLLNVINKKGAATVVRDTADNERTELALKKPSEGYETSCHVLINLNAGQTGTYAFTCESIPKLSVPRIQRLLNNLLFVASNKYASIYRVDTQYQPITETTLKKDQLAFKNELSFTQDPDEQFLDDLDSGVMSNVKLIKHEHQVFNFADRPGSITAKKHIIELETDRDSDGCLDFIKGVAASRVGRDYDQIHFSFNSAEGQRSTTINLDNIRLEGLEKSLTKKSILTEFNLPLKDAYDAVHPEILNKLKIVMEG</sequence>
<gene>
    <name evidence="1" type="ORF">VCR31J2_1300137</name>
</gene>
<dbReference type="AlphaFoldDB" id="A0AA86WTS0"/>